<organism evidence="2 3">
    <name type="scientific">Ferroglobus placidus (strain DSM 10642 / AEDII12DO)</name>
    <dbReference type="NCBI Taxonomy" id="589924"/>
    <lineage>
        <taxon>Archaea</taxon>
        <taxon>Methanobacteriati</taxon>
        <taxon>Methanobacteriota</taxon>
        <taxon>Archaeoglobi</taxon>
        <taxon>Archaeoglobales</taxon>
        <taxon>Archaeoglobaceae</taxon>
        <taxon>Ferroglobus</taxon>
    </lineage>
</organism>
<evidence type="ECO:0000313" key="3">
    <source>
        <dbReference type="Proteomes" id="UP000002613"/>
    </source>
</evidence>
<dbReference type="Gene3D" id="3.40.1360.10">
    <property type="match status" value="1"/>
</dbReference>
<dbReference type="AlphaFoldDB" id="D3RYM2"/>
<reference evidence="3" key="1">
    <citation type="submission" date="2010-02" db="EMBL/GenBank/DDBJ databases">
        <title>Complete sequence of Ferroglobus placidus DSM 10642.</title>
        <authorList>
            <consortium name="US DOE Joint Genome Institute"/>
            <person name="Lucas S."/>
            <person name="Copeland A."/>
            <person name="Lapidus A."/>
            <person name="Cheng J.-F."/>
            <person name="Bruce D."/>
            <person name="Goodwin L."/>
            <person name="Pitluck S."/>
            <person name="Saunders E."/>
            <person name="Brettin T."/>
            <person name="Detter J.C."/>
            <person name="Han C."/>
            <person name="Tapia R."/>
            <person name="Larimer F."/>
            <person name="Land M."/>
            <person name="Hauser L."/>
            <person name="Kyrpides N."/>
            <person name="Ivanova N."/>
            <person name="Holmes D."/>
            <person name="Lovley D."/>
            <person name="Kyrpides N."/>
            <person name="Anderson I.J."/>
            <person name="Woyke T."/>
        </authorList>
    </citation>
    <scope>NUCLEOTIDE SEQUENCE [LARGE SCALE GENOMIC DNA]</scope>
    <source>
        <strain evidence="3">DSM 10642 / AEDII12DO</strain>
    </source>
</reference>
<accession>D3RYM2</accession>
<reference evidence="2 3" key="2">
    <citation type="journal article" date="2011" name="Stand. Genomic Sci.">
        <title>Complete genome sequence of Ferroglobus placidus AEDII12DO.</title>
        <authorList>
            <person name="Anderson I."/>
            <person name="Risso C."/>
            <person name="Holmes D."/>
            <person name="Lucas S."/>
            <person name="Copeland A."/>
            <person name="Lapidus A."/>
            <person name="Cheng J.F."/>
            <person name="Bruce D."/>
            <person name="Goodwin L."/>
            <person name="Pitluck S."/>
            <person name="Saunders E."/>
            <person name="Brettin T."/>
            <person name="Detter J.C."/>
            <person name="Han C."/>
            <person name="Tapia R."/>
            <person name="Larimer F."/>
            <person name="Land M."/>
            <person name="Hauser L."/>
            <person name="Woyke T."/>
            <person name="Lovley D."/>
            <person name="Kyrpides N."/>
            <person name="Ivanova N."/>
        </authorList>
    </citation>
    <scope>NUCLEOTIDE SEQUENCE [LARGE SCALE GENOMIC DNA]</scope>
    <source>
        <strain evidence="3">DSM 10642 / AEDII12DO</strain>
    </source>
</reference>
<dbReference type="HOGENOM" id="CLU_140789_0_0_2"/>
<gene>
    <name evidence="2" type="ordered locus">Ferp_1434</name>
</gene>
<dbReference type="Proteomes" id="UP000002613">
    <property type="component" value="Chromosome"/>
</dbReference>
<dbReference type="InterPro" id="IPR006171">
    <property type="entry name" value="TOPRIM_dom"/>
</dbReference>
<dbReference type="PaxDb" id="589924-Ferp_1434"/>
<dbReference type="PANTHER" id="PTHR39964:SF2">
    <property type="entry name" value="UPF0292 PROTEIN MJ1624"/>
    <property type="match status" value="1"/>
</dbReference>
<dbReference type="PROSITE" id="PS50880">
    <property type="entry name" value="TOPRIM"/>
    <property type="match status" value="1"/>
</dbReference>
<sequence length="126" mass="14681">MLDRESYLRLLKLLDELSERAENGAVILVEGRKDREALRRIGIPGEIVAISQKSFSEICDSFMGREVIILTDWDENGKKLEGNLRAIFHNADFHIREELIKILGKWTTRVEDIPKLLNFFERNIKI</sequence>
<dbReference type="SUPFAM" id="SSF110455">
    <property type="entry name" value="Toprim domain"/>
    <property type="match status" value="1"/>
</dbReference>
<feature type="domain" description="Toprim" evidence="1">
    <location>
        <begin position="24"/>
        <end position="103"/>
    </location>
</feature>
<dbReference type="STRING" id="589924.Ferp_1434"/>
<keyword evidence="3" id="KW-1185">Reference proteome</keyword>
<dbReference type="EMBL" id="CP001899">
    <property type="protein sequence ID" value="ADC65585.1"/>
    <property type="molecule type" value="Genomic_DNA"/>
</dbReference>
<protein>
    <recommendedName>
        <fullName evidence="1">Toprim domain-containing protein</fullName>
    </recommendedName>
</protein>
<dbReference type="eggNOG" id="arCOG01486">
    <property type="taxonomic scope" value="Archaea"/>
</dbReference>
<proteinExistence type="predicted"/>
<dbReference type="KEGG" id="fpl:Ferp_1434"/>
<evidence type="ECO:0000259" key="1">
    <source>
        <dbReference type="PROSITE" id="PS50880"/>
    </source>
</evidence>
<name>D3RYM2_FERPA</name>
<dbReference type="PANTHER" id="PTHR39964">
    <property type="entry name" value="UPF0292 PROTEIN TK1411"/>
    <property type="match status" value="1"/>
</dbReference>
<evidence type="ECO:0000313" key="2">
    <source>
        <dbReference type="EMBL" id="ADC65585.1"/>
    </source>
</evidence>